<dbReference type="EMBL" id="LAZR01000874">
    <property type="protein sequence ID" value="KKN55723.1"/>
    <property type="molecule type" value="Genomic_DNA"/>
</dbReference>
<evidence type="ECO:0000313" key="1">
    <source>
        <dbReference type="EMBL" id="KKN55723.1"/>
    </source>
</evidence>
<dbReference type="AlphaFoldDB" id="A0A0F9UQ32"/>
<reference evidence="1" key="1">
    <citation type="journal article" date="2015" name="Nature">
        <title>Complex archaea that bridge the gap between prokaryotes and eukaryotes.</title>
        <authorList>
            <person name="Spang A."/>
            <person name="Saw J.H."/>
            <person name="Jorgensen S.L."/>
            <person name="Zaremba-Niedzwiedzka K."/>
            <person name="Martijn J."/>
            <person name="Lind A.E."/>
            <person name="van Eijk R."/>
            <person name="Schleper C."/>
            <person name="Guy L."/>
            <person name="Ettema T.J."/>
        </authorList>
    </citation>
    <scope>NUCLEOTIDE SEQUENCE</scope>
</reference>
<name>A0A0F9UQ32_9ZZZZ</name>
<organism evidence="1">
    <name type="scientific">marine sediment metagenome</name>
    <dbReference type="NCBI Taxonomy" id="412755"/>
    <lineage>
        <taxon>unclassified sequences</taxon>
        <taxon>metagenomes</taxon>
        <taxon>ecological metagenomes</taxon>
    </lineage>
</organism>
<protein>
    <submittedName>
        <fullName evidence="1">Uncharacterized protein</fullName>
    </submittedName>
</protein>
<sequence>MDKLELKHVAPYLPYGLIAINIDNDVKYEVSVYQTASLQGKLPVDMLFGSVLQPTDFKPILRPLLDLTKEIEHNGEKFVPYNTEMLSNFMLSVKGMDCLCEYNFDISNYTNMRYYIIQMLIKWHFDVFGLIEKGLAIDMNTLTTKDK</sequence>
<comment type="caution">
    <text evidence="1">The sequence shown here is derived from an EMBL/GenBank/DDBJ whole genome shotgun (WGS) entry which is preliminary data.</text>
</comment>
<accession>A0A0F9UQ32</accession>
<gene>
    <name evidence="1" type="ORF">LCGC14_0579320</name>
</gene>
<proteinExistence type="predicted"/>